<comment type="caution">
    <text evidence="12">The sequence shown here is derived from an EMBL/GenBank/DDBJ whole genome shotgun (WGS) entry which is preliminary data.</text>
</comment>
<organism evidence="12 13">
    <name type="scientific">Sulfuricurvum kujiense</name>
    <dbReference type="NCBI Taxonomy" id="148813"/>
    <lineage>
        <taxon>Bacteria</taxon>
        <taxon>Pseudomonadati</taxon>
        <taxon>Campylobacterota</taxon>
        <taxon>Epsilonproteobacteria</taxon>
        <taxon>Campylobacterales</taxon>
        <taxon>Sulfurimonadaceae</taxon>
        <taxon>Sulfuricurvum</taxon>
    </lineage>
</organism>
<evidence type="ECO:0000256" key="6">
    <source>
        <dbReference type="ARBA" id="ARBA00022989"/>
    </source>
</evidence>
<evidence type="ECO:0000313" key="13">
    <source>
        <dbReference type="Proteomes" id="UP000228859"/>
    </source>
</evidence>
<keyword evidence="6 9" id="KW-1133">Transmembrane helix</keyword>
<evidence type="ECO:0000256" key="2">
    <source>
        <dbReference type="ARBA" id="ARBA00022448"/>
    </source>
</evidence>
<accession>A0A2D3WCL4</accession>
<dbReference type="GO" id="GO:0043953">
    <property type="term" value="P:protein transport by the Tat complex"/>
    <property type="evidence" value="ECO:0007669"/>
    <property type="project" value="UniProtKB-UniRule"/>
</dbReference>
<dbReference type="GO" id="GO:0008320">
    <property type="term" value="F:protein transmembrane transporter activity"/>
    <property type="evidence" value="ECO:0007669"/>
    <property type="project" value="UniProtKB-UniRule"/>
</dbReference>
<name>A0A2D3WCL4_9BACT</name>
<dbReference type="InterPro" id="IPR018448">
    <property type="entry name" value="TatB"/>
</dbReference>
<keyword evidence="10" id="KW-0175">Coiled coil</keyword>
<dbReference type="InterPro" id="IPR003369">
    <property type="entry name" value="TatA/B/E"/>
</dbReference>
<evidence type="ECO:0000256" key="4">
    <source>
        <dbReference type="ARBA" id="ARBA00022692"/>
    </source>
</evidence>
<dbReference type="HAMAP" id="MF_00237">
    <property type="entry name" value="TatB"/>
    <property type="match status" value="1"/>
</dbReference>
<keyword evidence="8 9" id="KW-0472">Membrane</keyword>
<dbReference type="Pfam" id="PF02416">
    <property type="entry name" value="TatA_B_E"/>
    <property type="match status" value="1"/>
</dbReference>
<dbReference type="AlphaFoldDB" id="A0A2D3WCL4"/>
<feature type="coiled-coil region" evidence="10">
    <location>
        <begin position="56"/>
        <end position="83"/>
    </location>
</feature>
<evidence type="ECO:0000256" key="9">
    <source>
        <dbReference type="HAMAP-Rule" id="MF_00237"/>
    </source>
</evidence>
<dbReference type="NCBIfam" id="TIGR01410">
    <property type="entry name" value="tatB"/>
    <property type="match status" value="1"/>
</dbReference>
<protein>
    <recommendedName>
        <fullName evidence="9">Sec-independent protein translocase protein TatB homolog</fullName>
    </recommendedName>
</protein>
<evidence type="ECO:0000256" key="7">
    <source>
        <dbReference type="ARBA" id="ARBA00023010"/>
    </source>
</evidence>
<feature type="transmembrane region" description="Helical" evidence="11">
    <location>
        <begin position="6"/>
        <end position="22"/>
    </location>
</feature>
<keyword evidence="3 9" id="KW-1003">Cell membrane</keyword>
<proteinExistence type="inferred from homology"/>
<reference evidence="12 13" key="1">
    <citation type="journal article" date="2017" name="Front. Microbiol.">
        <title>Comparative Genomic Analysis of the Class Epsilonproteobacteria and Proposed Reclassification to Epsilonbacteraeota (phyl. nov.).</title>
        <authorList>
            <person name="Waite D.W."/>
            <person name="Vanwonterghem I."/>
            <person name="Rinke C."/>
            <person name="Parks D.H."/>
            <person name="Zhang Y."/>
            <person name="Takai K."/>
            <person name="Sievert S.M."/>
            <person name="Simon J."/>
            <person name="Campbell B.J."/>
            <person name="Hanson T.E."/>
            <person name="Woyke T."/>
            <person name="Klotz M.G."/>
            <person name="Hugenholtz P."/>
        </authorList>
    </citation>
    <scope>NUCLEOTIDE SEQUENCE [LARGE SCALE GENOMIC DNA]</scope>
    <source>
        <strain evidence="12">UBA12443</strain>
    </source>
</reference>
<gene>
    <name evidence="12" type="primary">tatB</name>
    <name evidence="12" type="ORF">CFH83_07365</name>
</gene>
<comment type="subcellular location">
    <subcellularLocation>
        <location evidence="9">Cell membrane</location>
        <topology evidence="9">Single-pass membrane protein</topology>
    </subcellularLocation>
    <subcellularLocation>
        <location evidence="1">Membrane</location>
        <topology evidence="1">Single-pass membrane protein</topology>
    </subcellularLocation>
</comment>
<dbReference type="GO" id="GO:0033281">
    <property type="term" value="C:TAT protein transport complex"/>
    <property type="evidence" value="ECO:0007669"/>
    <property type="project" value="UniProtKB-UniRule"/>
</dbReference>
<dbReference type="EMBL" id="DLUI01000104">
    <property type="protein sequence ID" value="DAB38158.1"/>
    <property type="molecule type" value="Genomic_DNA"/>
</dbReference>
<evidence type="ECO:0000256" key="1">
    <source>
        <dbReference type="ARBA" id="ARBA00004167"/>
    </source>
</evidence>
<evidence type="ECO:0000313" key="12">
    <source>
        <dbReference type="EMBL" id="DAB38158.1"/>
    </source>
</evidence>
<evidence type="ECO:0000256" key="8">
    <source>
        <dbReference type="ARBA" id="ARBA00023136"/>
    </source>
</evidence>
<dbReference type="Gene3D" id="1.20.5.3310">
    <property type="match status" value="1"/>
</dbReference>
<evidence type="ECO:0000256" key="5">
    <source>
        <dbReference type="ARBA" id="ARBA00022927"/>
    </source>
</evidence>
<dbReference type="PRINTS" id="PR01506">
    <property type="entry name" value="TATBPROTEIN"/>
</dbReference>
<sequence length="134" mass="14888">MFGMGIGEIFLIIIIAILFLGPDKLPSTMVEIAKFFRQVKGTVSSAKATLEEEMKFADMKQEALNYKKELTDASAELERMTNVTEIGSELNVLKNEINLDIPPPAPSAPKEAEVITFAPKTKQQPKLEFEDEKA</sequence>
<evidence type="ECO:0000256" key="3">
    <source>
        <dbReference type="ARBA" id="ARBA00022475"/>
    </source>
</evidence>
<dbReference type="Proteomes" id="UP000228859">
    <property type="component" value="Unassembled WGS sequence"/>
</dbReference>
<keyword evidence="7 9" id="KW-0811">Translocation</keyword>
<evidence type="ECO:0000256" key="10">
    <source>
        <dbReference type="SAM" id="Coils"/>
    </source>
</evidence>
<comment type="similarity">
    <text evidence="9">Belongs to the TatB family.</text>
</comment>
<keyword evidence="4 9" id="KW-0812">Transmembrane</keyword>
<evidence type="ECO:0000256" key="11">
    <source>
        <dbReference type="SAM" id="Phobius"/>
    </source>
</evidence>
<keyword evidence="2 9" id="KW-0813">Transport</keyword>
<keyword evidence="5 9" id="KW-0653">Protein transport</keyword>